<feature type="transmembrane region" description="Helical" evidence="12">
    <location>
        <begin position="36"/>
        <end position="52"/>
    </location>
</feature>
<dbReference type="InterPro" id="IPR008915">
    <property type="entry name" value="Peptidase_M50"/>
</dbReference>
<evidence type="ECO:0000256" key="12">
    <source>
        <dbReference type="SAM" id="Phobius"/>
    </source>
</evidence>
<keyword evidence="5 12" id="KW-0812">Transmembrane</keyword>
<dbReference type="Pfam" id="PF02163">
    <property type="entry name" value="Peptidase_M50"/>
    <property type="match status" value="1"/>
</dbReference>
<reference evidence="14 15" key="1">
    <citation type="submission" date="2023-04" db="EMBL/GenBank/DDBJ databases">
        <title>A novel bacteria isolated from coastal sediment.</title>
        <authorList>
            <person name="Liu X.-J."/>
            <person name="Du Z.-J."/>
        </authorList>
    </citation>
    <scope>NUCLEOTIDE SEQUENCE [LARGE SCALE GENOMIC DNA]</scope>
    <source>
        <strain evidence="14 15">SDUM461003</strain>
    </source>
</reference>
<protein>
    <recommendedName>
        <fullName evidence="13">Peptidase M50 domain-containing protein</fullName>
    </recommendedName>
</protein>
<comment type="caution">
    <text evidence="14">The sequence shown here is derived from an EMBL/GenBank/DDBJ whole genome shotgun (WGS) entry which is preliminary data.</text>
</comment>
<evidence type="ECO:0000256" key="2">
    <source>
        <dbReference type="ARBA" id="ARBA00004141"/>
    </source>
</evidence>
<comment type="similarity">
    <text evidence="3">Belongs to the peptidase M50B family.</text>
</comment>
<dbReference type="Proteomes" id="UP001225316">
    <property type="component" value="Unassembled WGS sequence"/>
</dbReference>
<proteinExistence type="inferred from homology"/>
<evidence type="ECO:0000256" key="9">
    <source>
        <dbReference type="ARBA" id="ARBA00022989"/>
    </source>
</evidence>
<keyword evidence="7" id="KW-0378">Hydrolase</keyword>
<evidence type="ECO:0000256" key="5">
    <source>
        <dbReference type="ARBA" id="ARBA00022692"/>
    </source>
</evidence>
<evidence type="ECO:0000256" key="1">
    <source>
        <dbReference type="ARBA" id="ARBA00001947"/>
    </source>
</evidence>
<comment type="cofactor">
    <cofactor evidence="1">
        <name>Zn(2+)</name>
        <dbReference type="ChEBI" id="CHEBI:29105"/>
    </cofactor>
</comment>
<evidence type="ECO:0000256" key="3">
    <source>
        <dbReference type="ARBA" id="ARBA00007931"/>
    </source>
</evidence>
<gene>
    <name evidence="14" type="ORF">QEH52_14305</name>
</gene>
<evidence type="ECO:0000256" key="10">
    <source>
        <dbReference type="ARBA" id="ARBA00023049"/>
    </source>
</evidence>
<dbReference type="EMBL" id="JARXHW010000038">
    <property type="protein sequence ID" value="MDQ8208695.1"/>
    <property type="molecule type" value="Genomic_DNA"/>
</dbReference>
<accession>A0ABU1AX12</accession>
<keyword evidence="9 12" id="KW-1133">Transmembrane helix</keyword>
<evidence type="ECO:0000256" key="11">
    <source>
        <dbReference type="ARBA" id="ARBA00023136"/>
    </source>
</evidence>
<dbReference type="RefSeq" id="WP_308951340.1">
    <property type="nucleotide sequence ID" value="NZ_JARXHW010000038.1"/>
</dbReference>
<evidence type="ECO:0000313" key="14">
    <source>
        <dbReference type="EMBL" id="MDQ8208695.1"/>
    </source>
</evidence>
<evidence type="ECO:0000256" key="7">
    <source>
        <dbReference type="ARBA" id="ARBA00022801"/>
    </source>
</evidence>
<feature type="transmembrane region" description="Helical" evidence="12">
    <location>
        <begin position="89"/>
        <end position="111"/>
    </location>
</feature>
<evidence type="ECO:0000259" key="13">
    <source>
        <dbReference type="Pfam" id="PF02163"/>
    </source>
</evidence>
<keyword evidence="15" id="KW-1185">Reference proteome</keyword>
<dbReference type="PANTHER" id="PTHR39188">
    <property type="entry name" value="MEMBRANE-ASSOCIATED ZINC METALLOPROTEASE M50B"/>
    <property type="match status" value="1"/>
</dbReference>
<keyword evidence="8" id="KW-0862">Zinc</keyword>
<feature type="transmembrane region" description="Helical" evidence="12">
    <location>
        <begin position="169"/>
        <end position="200"/>
    </location>
</feature>
<comment type="subcellular location">
    <subcellularLocation>
        <location evidence="2">Membrane</location>
        <topology evidence="2">Multi-pass membrane protein</topology>
    </subcellularLocation>
</comment>
<feature type="transmembrane region" description="Helical" evidence="12">
    <location>
        <begin position="12"/>
        <end position="30"/>
    </location>
</feature>
<feature type="domain" description="Peptidase M50" evidence="13">
    <location>
        <begin position="42"/>
        <end position="114"/>
    </location>
</feature>
<keyword evidence="11 12" id="KW-0472">Membrane</keyword>
<keyword evidence="10" id="KW-0482">Metalloprotease</keyword>
<keyword evidence="6" id="KW-0479">Metal-binding</keyword>
<evidence type="ECO:0000256" key="4">
    <source>
        <dbReference type="ARBA" id="ARBA00022670"/>
    </source>
</evidence>
<dbReference type="PANTHER" id="PTHR39188:SF3">
    <property type="entry name" value="STAGE IV SPORULATION PROTEIN FB"/>
    <property type="match status" value="1"/>
</dbReference>
<organism evidence="14 15">
    <name type="scientific">Thalassobacterium maritimum</name>
    <dbReference type="NCBI Taxonomy" id="3041265"/>
    <lineage>
        <taxon>Bacteria</taxon>
        <taxon>Pseudomonadati</taxon>
        <taxon>Verrucomicrobiota</taxon>
        <taxon>Opitutia</taxon>
        <taxon>Puniceicoccales</taxon>
        <taxon>Coraliomargaritaceae</taxon>
        <taxon>Thalassobacterium</taxon>
    </lineage>
</organism>
<evidence type="ECO:0000313" key="15">
    <source>
        <dbReference type="Proteomes" id="UP001225316"/>
    </source>
</evidence>
<sequence length="210" mass="23059">MIHFSIFGIPVRIEPWFWITMALIGGGFSAANSLDIMLVLVFMFAAFLSILIHELGHALTIRKFGLPTSITLQSFGGFAAYPAGRLNRVQSFVVTAAGPAVQFALGVLLIVLSRYLAIPEGSLFGPFMRDLIWVSIAWSILNCLPIYPMDGGQMLAAVLGPQKQSYVHLFSVIVAVSIGLAGYFFLGTLFLSLFMGLFAWQNWQAYQATR</sequence>
<evidence type="ECO:0000256" key="6">
    <source>
        <dbReference type="ARBA" id="ARBA00022723"/>
    </source>
</evidence>
<evidence type="ECO:0000256" key="8">
    <source>
        <dbReference type="ARBA" id="ARBA00022833"/>
    </source>
</evidence>
<name>A0ABU1AX12_9BACT</name>
<feature type="transmembrane region" description="Helical" evidence="12">
    <location>
        <begin position="131"/>
        <end position="149"/>
    </location>
</feature>
<keyword evidence="4" id="KW-0645">Protease</keyword>